<dbReference type="AlphaFoldDB" id="A0AAP4VG52"/>
<comment type="caution">
    <text evidence="2">The sequence shown here is derived from an EMBL/GenBank/DDBJ whole genome shotgun (WGS) entry which is preliminary data.</text>
</comment>
<evidence type="ECO:0000313" key="3">
    <source>
        <dbReference type="Proteomes" id="UP001172109"/>
    </source>
</evidence>
<dbReference type="Proteomes" id="UP001172109">
    <property type="component" value="Unassembled WGS sequence"/>
</dbReference>
<evidence type="ECO:0000313" key="2">
    <source>
        <dbReference type="EMBL" id="MDN7563549.1"/>
    </source>
</evidence>
<evidence type="ECO:0000256" key="1">
    <source>
        <dbReference type="SAM" id="SignalP"/>
    </source>
</evidence>
<dbReference type="RefSeq" id="WP_146127211.1">
    <property type="nucleotide sequence ID" value="NZ_CADEUY010000002.1"/>
</dbReference>
<name>A0AAP4VG52_9BURK</name>
<evidence type="ECO:0008006" key="4">
    <source>
        <dbReference type="Google" id="ProtNLM"/>
    </source>
</evidence>
<gene>
    <name evidence="2" type="ORF">QZM56_03420</name>
</gene>
<reference evidence="2" key="1">
    <citation type="submission" date="2023-07" db="EMBL/GenBank/DDBJ databases">
        <title>A collection of bacterial strains from the Burkholderia cepacia Research Laboratory and Repository.</title>
        <authorList>
            <person name="Lipuma J."/>
            <person name="Spilker T."/>
            <person name="Caverly L."/>
        </authorList>
    </citation>
    <scope>NUCLEOTIDE SEQUENCE</scope>
    <source>
        <strain evidence="2">AU44979</strain>
    </source>
</reference>
<keyword evidence="1" id="KW-0732">Signal</keyword>
<proteinExistence type="predicted"/>
<sequence length="152" mass="15228">MFNVRQAIPLLCVVSTAAAIMAPATSFAACALPGCHGQSRSSTAAKQASVIYGEPAGNTLAGNAGTYRKSGSDTSELRTFAMAAAGAKNPYADDVERMGYVHGSMYSGMSAGSVSSLRSARGAGMGRSALGVLPGVQGLSVGIPGVAPRISR</sequence>
<accession>A0AAP4VG52</accession>
<organism evidence="2 3">
    <name type="scientific">Burkholderia contaminans</name>
    <dbReference type="NCBI Taxonomy" id="488447"/>
    <lineage>
        <taxon>Bacteria</taxon>
        <taxon>Pseudomonadati</taxon>
        <taxon>Pseudomonadota</taxon>
        <taxon>Betaproteobacteria</taxon>
        <taxon>Burkholderiales</taxon>
        <taxon>Burkholderiaceae</taxon>
        <taxon>Burkholderia</taxon>
        <taxon>Burkholderia cepacia complex</taxon>
    </lineage>
</organism>
<dbReference type="EMBL" id="JAUJQS010000002">
    <property type="protein sequence ID" value="MDN7563549.1"/>
    <property type="molecule type" value="Genomic_DNA"/>
</dbReference>
<feature type="signal peptide" evidence="1">
    <location>
        <begin position="1"/>
        <end position="28"/>
    </location>
</feature>
<dbReference type="PROSITE" id="PS51257">
    <property type="entry name" value="PROKAR_LIPOPROTEIN"/>
    <property type="match status" value="1"/>
</dbReference>
<protein>
    <recommendedName>
        <fullName evidence="4">Lipoprotein</fullName>
    </recommendedName>
</protein>
<feature type="chain" id="PRO_5044475500" description="Lipoprotein" evidence="1">
    <location>
        <begin position="29"/>
        <end position="152"/>
    </location>
</feature>